<keyword evidence="4 8" id="KW-0812">Transmembrane</keyword>
<dbReference type="SUPFAM" id="SSF103473">
    <property type="entry name" value="MFS general substrate transporter"/>
    <property type="match status" value="1"/>
</dbReference>
<evidence type="ECO:0000256" key="4">
    <source>
        <dbReference type="ARBA" id="ARBA00022692"/>
    </source>
</evidence>
<accession>A0A9Q8LJI9</accession>
<dbReference type="AlphaFoldDB" id="A0A9Q8LJI9"/>
<dbReference type="PANTHER" id="PTHR48020:SF4">
    <property type="entry name" value="SYMPORT, PUTATIVE (AFU_ORTHOLOGUE AFUA_3G11790)-RELATED"/>
    <property type="match status" value="1"/>
</dbReference>
<evidence type="ECO:0000256" key="7">
    <source>
        <dbReference type="SAM" id="MobiDB-lite"/>
    </source>
</evidence>
<dbReference type="InterPro" id="IPR003663">
    <property type="entry name" value="Sugar/inositol_transpt"/>
</dbReference>
<evidence type="ECO:0000259" key="9">
    <source>
        <dbReference type="PROSITE" id="PS50850"/>
    </source>
</evidence>
<dbReference type="Pfam" id="PF00083">
    <property type="entry name" value="Sugar_tr"/>
    <property type="match status" value="1"/>
</dbReference>
<dbReference type="InterPro" id="IPR036259">
    <property type="entry name" value="MFS_trans_sf"/>
</dbReference>
<feature type="region of interest" description="Disordered" evidence="7">
    <location>
        <begin position="287"/>
        <end position="318"/>
    </location>
</feature>
<dbReference type="InterPro" id="IPR050814">
    <property type="entry name" value="Myo-inositol_Transporter"/>
</dbReference>
<feature type="transmembrane region" description="Helical" evidence="8">
    <location>
        <begin position="126"/>
        <end position="148"/>
    </location>
</feature>
<keyword evidence="5 8" id="KW-1133">Transmembrane helix</keyword>
<evidence type="ECO:0000256" key="3">
    <source>
        <dbReference type="ARBA" id="ARBA00022448"/>
    </source>
</evidence>
<evidence type="ECO:0000256" key="1">
    <source>
        <dbReference type="ARBA" id="ARBA00004141"/>
    </source>
</evidence>
<dbReference type="KEGG" id="ffu:CLAFUR5_07042"/>
<protein>
    <submittedName>
        <fullName evidence="10">Polyol transporter 5</fullName>
    </submittedName>
</protein>
<feature type="domain" description="Major facilitator superfamily (MFS) profile" evidence="9">
    <location>
        <begin position="1"/>
        <end position="247"/>
    </location>
</feature>
<evidence type="ECO:0000256" key="8">
    <source>
        <dbReference type="SAM" id="Phobius"/>
    </source>
</evidence>
<feature type="transmembrane region" description="Helical" evidence="8">
    <location>
        <begin position="160"/>
        <end position="180"/>
    </location>
</feature>
<feature type="transmembrane region" description="Helical" evidence="8">
    <location>
        <begin position="93"/>
        <end position="114"/>
    </location>
</feature>
<feature type="transmembrane region" description="Helical" evidence="8">
    <location>
        <begin position="192"/>
        <end position="212"/>
    </location>
</feature>
<evidence type="ECO:0000256" key="5">
    <source>
        <dbReference type="ARBA" id="ARBA00022989"/>
    </source>
</evidence>
<feature type="compositionally biased region" description="Polar residues" evidence="7">
    <location>
        <begin position="307"/>
        <end position="318"/>
    </location>
</feature>
<proteinExistence type="inferred from homology"/>
<dbReference type="EMBL" id="CP090168">
    <property type="protein sequence ID" value="UJO18565.1"/>
    <property type="molecule type" value="Genomic_DNA"/>
</dbReference>
<dbReference type="GO" id="GO:0022857">
    <property type="term" value="F:transmembrane transporter activity"/>
    <property type="evidence" value="ECO:0007669"/>
    <property type="project" value="InterPro"/>
</dbReference>
<feature type="transmembrane region" description="Helical" evidence="8">
    <location>
        <begin position="224"/>
        <end position="243"/>
    </location>
</feature>
<dbReference type="RefSeq" id="XP_047762931.1">
    <property type="nucleotide sequence ID" value="XM_047906190.1"/>
</dbReference>
<evidence type="ECO:0000313" key="11">
    <source>
        <dbReference type="Proteomes" id="UP000756132"/>
    </source>
</evidence>
<dbReference type="OrthoDB" id="5290825at2759"/>
<dbReference type="GO" id="GO:0015798">
    <property type="term" value="P:myo-inositol transport"/>
    <property type="evidence" value="ECO:0007669"/>
    <property type="project" value="UniProtKB-ARBA"/>
</dbReference>
<dbReference type="GO" id="GO:0015791">
    <property type="term" value="P:polyol transmembrane transport"/>
    <property type="evidence" value="ECO:0007669"/>
    <property type="project" value="UniProtKB-ARBA"/>
</dbReference>
<dbReference type="PANTHER" id="PTHR48020">
    <property type="entry name" value="PROTON MYO-INOSITOL COTRANSPORTER"/>
    <property type="match status" value="1"/>
</dbReference>
<reference evidence="10" key="2">
    <citation type="journal article" date="2022" name="Microb. Genom.">
        <title>A chromosome-scale genome assembly of the tomato pathogen Cladosporium fulvum reveals a compartmentalized genome architecture and the presence of a dispensable chromosome.</title>
        <authorList>
            <person name="Zaccaron A.Z."/>
            <person name="Chen L.H."/>
            <person name="Samaras A."/>
            <person name="Stergiopoulos I."/>
        </authorList>
    </citation>
    <scope>NUCLEOTIDE SEQUENCE</scope>
    <source>
        <strain evidence="10">Race5_Kim</strain>
    </source>
</reference>
<comment type="similarity">
    <text evidence="2">Belongs to the major facilitator superfamily. Sugar transporter (TC 2.A.1.1) family.</text>
</comment>
<dbReference type="Gene3D" id="1.20.1250.20">
    <property type="entry name" value="MFS general substrate transporter like domains"/>
    <property type="match status" value="1"/>
</dbReference>
<dbReference type="PROSITE" id="PS50850">
    <property type="entry name" value="MFS"/>
    <property type="match status" value="1"/>
</dbReference>
<sequence>MRGDYSLLLHLCLRNTEVQAARELYFAHDGLVQERATFVGKSLARRIWELFAIPRIRRATVAAAWIVISQQFSGINIMAFYSSTIFSTAGYDVTQSLMASWGFGLVTLVFALPAVYTMDTFGRRNLLLFTFPNMAWCLFAAGCCFLMPKSNDARVPLIAVFIYLFSAFYGTGIGPIPSIYLSEAFPLSHREIGAAFTICVNKAVGSALGLTFPTLLARITPTGAFGFYAGLNIIAFIFIFLLVPETKQLSLEELDYVFSVPTRRHAKYRNSCLATLVDPTMDTLAKRRDSRGSLSKGGSVRHVGQGRSETTTLQHTLP</sequence>
<gene>
    <name evidence="10" type="ORF">CLAFUR5_07042</name>
</gene>
<keyword evidence="3" id="KW-0813">Transport</keyword>
<dbReference type="InterPro" id="IPR005828">
    <property type="entry name" value="MFS_sugar_transport-like"/>
</dbReference>
<dbReference type="InterPro" id="IPR020846">
    <property type="entry name" value="MFS_dom"/>
</dbReference>
<dbReference type="GO" id="GO:0016020">
    <property type="term" value="C:membrane"/>
    <property type="evidence" value="ECO:0007669"/>
    <property type="project" value="UniProtKB-SubCell"/>
</dbReference>
<evidence type="ECO:0000256" key="2">
    <source>
        <dbReference type="ARBA" id="ARBA00010992"/>
    </source>
</evidence>
<dbReference type="Proteomes" id="UP000756132">
    <property type="component" value="Chromosome 6"/>
</dbReference>
<organism evidence="10 11">
    <name type="scientific">Passalora fulva</name>
    <name type="common">Tomato leaf mold</name>
    <name type="synonym">Cladosporium fulvum</name>
    <dbReference type="NCBI Taxonomy" id="5499"/>
    <lineage>
        <taxon>Eukaryota</taxon>
        <taxon>Fungi</taxon>
        <taxon>Dikarya</taxon>
        <taxon>Ascomycota</taxon>
        <taxon>Pezizomycotina</taxon>
        <taxon>Dothideomycetes</taxon>
        <taxon>Dothideomycetidae</taxon>
        <taxon>Mycosphaerellales</taxon>
        <taxon>Mycosphaerellaceae</taxon>
        <taxon>Fulvia</taxon>
    </lineage>
</organism>
<dbReference type="GeneID" id="71986920"/>
<reference evidence="10" key="1">
    <citation type="submission" date="2021-12" db="EMBL/GenBank/DDBJ databases">
        <authorList>
            <person name="Zaccaron A."/>
            <person name="Stergiopoulos I."/>
        </authorList>
    </citation>
    <scope>NUCLEOTIDE SEQUENCE</scope>
    <source>
        <strain evidence="10">Race5_Kim</strain>
    </source>
</reference>
<keyword evidence="6 8" id="KW-0472">Membrane</keyword>
<comment type="subcellular location">
    <subcellularLocation>
        <location evidence="1">Membrane</location>
        <topology evidence="1">Multi-pass membrane protein</topology>
    </subcellularLocation>
</comment>
<feature type="transmembrane region" description="Helical" evidence="8">
    <location>
        <begin position="61"/>
        <end position="81"/>
    </location>
</feature>
<evidence type="ECO:0000313" key="10">
    <source>
        <dbReference type="EMBL" id="UJO18565.1"/>
    </source>
</evidence>
<name>A0A9Q8LJI9_PASFU</name>
<keyword evidence="11" id="KW-1185">Reference proteome</keyword>
<dbReference type="PRINTS" id="PR00171">
    <property type="entry name" value="SUGRTRNSPORT"/>
</dbReference>
<evidence type="ECO:0000256" key="6">
    <source>
        <dbReference type="ARBA" id="ARBA00023136"/>
    </source>
</evidence>